<dbReference type="EMBL" id="LT629770">
    <property type="protein sequence ID" value="SDS83400.1"/>
    <property type="molecule type" value="Genomic_DNA"/>
</dbReference>
<keyword evidence="5" id="KW-1003">Cell membrane</keyword>
<keyword evidence="9" id="KW-0975">Bacterial flagellum</keyword>
<keyword evidence="7" id="KW-0283">Flagellar rotation</keyword>
<evidence type="ECO:0000256" key="1">
    <source>
        <dbReference type="ARBA" id="ARBA00004117"/>
    </source>
</evidence>
<organism evidence="11 12">
    <name type="scientific">Microbacterium paraoxydans</name>
    <dbReference type="NCBI Taxonomy" id="199592"/>
    <lineage>
        <taxon>Bacteria</taxon>
        <taxon>Bacillati</taxon>
        <taxon>Actinomycetota</taxon>
        <taxon>Actinomycetes</taxon>
        <taxon>Micrococcales</taxon>
        <taxon>Microbacteriaceae</taxon>
        <taxon>Microbacterium</taxon>
    </lineage>
</organism>
<evidence type="ECO:0000256" key="2">
    <source>
        <dbReference type="ARBA" id="ARBA00004202"/>
    </source>
</evidence>
<sequence>MDDGVRSRVRAETATADVEVYDFGRAATLSREHARTLELAFETFARQWSAQLSGKIHVRATIAVEHVGMLTYGEYAQSLPTTTTMIVCALPDSDERLIVQVPIPTATSWIVQMVGGRVTTTAEDRTFTPIEQALIRSLIGDAIDHLTGSLDGLLPAGVAVAGIQYSSQFAQVAAAGEPVIVARLSMRHGGRTVPASIMLPASVLAGFAVRASDADRSETPGLVRRQVESTPVEIALRLAPRSVLPREVLDLAVGDLLPLPHAADRPMLLTVGDQTVATAAVGSAGARLACVVTATVPETAPAQESA</sequence>
<dbReference type="SUPFAM" id="SSF101801">
    <property type="entry name" value="Surface presentation of antigens (SPOA)"/>
    <property type="match status" value="1"/>
</dbReference>
<evidence type="ECO:0000313" key="11">
    <source>
        <dbReference type="EMBL" id="SDS83400.1"/>
    </source>
</evidence>
<dbReference type="Pfam" id="PF02154">
    <property type="entry name" value="FliM"/>
    <property type="match status" value="1"/>
</dbReference>
<evidence type="ECO:0000256" key="5">
    <source>
        <dbReference type="ARBA" id="ARBA00022475"/>
    </source>
</evidence>
<dbReference type="GO" id="GO:0009425">
    <property type="term" value="C:bacterial-type flagellum basal body"/>
    <property type="evidence" value="ECO:0007669"/>
    <property type="project" value="UniProtKB-SubCell"/>
</dbReference>
<evidence type="ECO:0000256" key="8">
    <source>
        <dbReference type="ARBA" id="ARBA00023136"/>
    </source>
</evidence>
<evidence type="ECO:0000256" key="4">
    <source>
        <dbReference type="ARBA" id="ARBA00021898"/>
    </source>
</evidence>
<dbReference type="RefSeq" id="WP_231919689.1">
    <property type="nucleotide sequence ID" value="NZ_CBDRLI010000009.1"/>
</dbReference>
<name>A0A1H1VFL5_9MICO</name>
<comment type="similarity">
    <text evidence="3">Belongs to the FliM family.</text>
</comment>
<gene>
    <name evidence="11" type="ORF">SAMN04489809_2796</name>
</gene>
<dbReference type="GeneID" id="36300870"/>
<keyword evidence="8" id="KW-0472">Membrane</keyword>
<protein>
    <recommendedName>
        <fullName evidence="4">Flagellar motor switch protein FliM</fullName>
    </recommendedName>
</protein>
<dbReference type="GO" id="GO:0003774">
    <property type="term" value="F:cytoskeletal motor activity"/>
    <property type="evidence" value="ECO:0007669"/>
    <property type="project" value="InterPro"/>
</dbReference>
<evidence type="ECO:0000313" key="12">
    <source>
        <dbReference type="Proteomes" id="UP000182126"/>
    </source>
</evidence>
<dbReference type="InterPro" id="IPR001689">
    <property type="entry name" value="Flag_FliM"/>
</dbReference>
<dbReference type="PANTHER" id="PTHR30034">
    <property type="entry name" value="FLAGELLAR MOTOR SWITCH PROTEIN FLIM"/>
    <property type="match status" value="1"/>
</dbReference>
<dbReference type="PANTHER" id="PTHR30034:SF6">
    <property type="entry name" value="YOP PROTEINS TRANSLOCATION PROTEIN Q"/>
    <property type="match status" value="1"/>
</dbReference>
<dbReference type="InterPro" id="IPR036429">
    <property type="entry name" value="SpoA-like_sf"/>
</dbReference>
<dbReference type="InterPro" id="IPR001543">
    <property type="entry name" value="FliN-like_C"/>
</dbReference>
<reference evidence="11 12" key="1">
    <citation type="submission" date="2016-10" db="EMBL/GenBank/DDBJ databases">
        <authorList>
            <person name="de Groot N.N."/>
        </authorList>
    </citation>
    <scope>NUCLEOTIDE SEQUENCE [LARGE SCALE GENOMIC DNA]</scope>
    <source>
        <strain evidence="11 12">DSM 15019</strain>
    </source>
</reference>
<dbReference type="InterPro" id="IPR028976">
    <property type="entry name" value="CheC-like_sf"/>
</dbReference>
<comment type="subcellular location">
    <subcellularLocation>
        <location evidence="1">Bacterial flagellum basal body</location>
    </subcellularLocation>
    <subcellularLocation>
        <location evidence="2">Cell membrane</location>
        <topology evidence="2">Peripheral membrane protein</topology>
    </subcellularLocation>
</comment>
<dbReference type="GO" id="GO:0071978">
    <property type="term" value="P:bacterial-type flagellum-dependent swarming motility"/>
    <property type="evidence" value="ECO:0007669"/>
    <property type="project" value="TreeGrafter"/>
</dbReference>
<dbReference type="GO" id="GO:0050918">
    <property type="term" value="P:positive chemotaxis"/>
    <property type="evidence" value="ECO:0007669"/>
    <property type="project" value="TreeGrafter"/>
</dbReference>
<keyword evidence="11" id="KW-0282">Flagellum</keyword>
<dbReference type="Proteomes" id="UP000182126">
    <property type="component" value="Chromosome I"/>
</dbReference>
<dbReference type="Pfam" id="PF01052">
    <property type="entry name" value="FliMN_C"/>
    <property type="match status" value="1"/>
</dbReference>
<proteinExistence type="inferred from homology"/>
<keyword evidence="11" id="KW-0966">Cell projection</keyword>
<dbReference type="SUPFAM" id="SSF103039">
    <property type="entry name" value="CheC-like"/>
    <property type="match status" value="1"/>
</dbReference>
<accession>A0A1H1VFL5</accession>
<evidence type="ECO:0000256" key="7">
    <source>
        <dbReference type="ARBA" id="ARBA00022779"/>
    </source>
</evidence>
<keyword evidence="11" id="KW-0969">Cilium</keyword>
<feature type="domain" description="Flagellar motor switch protein FliN-like C-terminal" evidence="10">
    <location>
        <begin position="226"/>
        <end position="295"/>
    </location>
</feature>
<dbReference type="CDD" id="cd17908">
    <property type="entry name" value="FliM"/>
    <property type="match status" value="1"/>
</dbReference>
<evidence type="ECO:0000259" key="10">
    <source>
        <dbReference type="Pfam" id="PF01052"/>
    </source>
</evidence>
<evidence type="ECO:0000256" key="3">
    <source>
        <dbReference type="ARBA" id="ARBA00011049"/>
    </source>
</evidence>
<dbReference type="GO" id="GO:0005886">
    <property type="term" value="C:plasma membrane"/>
    <property type="evidence" value="ECO:0007669"/>
    <property type="project" value="UniProtKB-SubCell"/>
</dbReference>
<dbReference type="AlphaFoldDB" id="A0A1H1VFL5"/>
<dbReference type="Gene3D" id="2.30.330.10">
    <property type="entry name" value="SpoA-like"/>
    <property type="match status" value="1"/>
</dbReference>
<dbReference type="eggNOG" id="COG1868">
    <property type="taxonomic scope" value="Bacteria"/>
</dbReference>
<dbReference type="Gene3D" id="3.40.1550.10">
    <property type="entry name" value="CheC-like"/>
    <property type="match status" value="1"/>
</dbReference>
<evidence type="ECO:0000256" key="6">
    <source>
        <dbReference type="ARBA" id="ARBA00022500"/>
    </source>
</evidence>
<evidence type="ECO:0000256" key="9">
    <source>
        <dbReference type="ARBA" id="ARBA00023143"/>
    </source>
</evidence>
<keyword evidence="6" id="KW-0145">Chemotaxis</keyword>